<dbReference type="OrthoDB" id="5554229at2759"/>
<accession>A0A2P4WZE7</accession>
<name>A0A2P4WZE7_9STRA</name>
<dbReference type="AlphaFoldDB" id="A0A2P4WZE7"/>
<proteinExistence type="predicted"/>
<evidence type="ECO:0000313" key="2">
    <source>
        <dbReference type="EMBL" id="POM58674.1"/>
    </source>
</evidence>
<organism evidence="2 3">
    <name type="scientific">Phytophthora palmivora</name>
    <dbReference type="NCBI Taxonomy" id="4796"/>
    <lineage>
        <taxon>Eukaryota</taxon>
        <taxon>Sar</taxon>
        <taxon>Stramenopiles</taxon>
        <taxon>Oomycota</taxon>
        <taxon>Peronosporomycetes</taxon>
        <taxon>Peronosporales</taxon>
        <taxon>Peronosporaceae</taxon>
        <taxon>Phytophthora</taxon>
    </lineage>
</organism>
<dbReference type="Proteomes" id="UP000237271">
    <property type="component" value="Unassembled WGS sequence"/>
</dbReference>
<feature type="compositionally biased region" description="Basic and acidic residues" evidence="1">
    <location>
        <begin position="1"/>
        <end position="18"/>
    </location>
</feature>
<evidence type="ECO:0000313" key="3">
    <source>
        <dbReference type="Proteomes" id="UP000237271"/>
    </source>
</evidence>
<evidence type="ECO:0000256" key="1">
    <source>
        <dbReference type="SAM" id="MobiDB-lite"/>
    </source>
</evidence>
<reference evidence="2 3" key="1">
    <citation type="journal article" date="2017" name="Genome Biol. Evol.">
        <title>Phytophthora megakarya and P. palmivora, closely related causal agents of cacao black pod rot, underwent increases in genome sizes and gene numbers by different mechanisms.</title>
        <authorList>
            <person name="Ali S.S."/>
            <person name="Shao J."/>
            <person name="Lary D.J."/>
            <person name="Kronmiller B."/>
            <person name="Shen D."/>
            <person name="Strem M.D."/>
            <person name="Amoako-Attah I."/>
            <person name="Akrofi A.Y."/>
            <person name="Begoude B.A."/>
            <person name="Ten Hoopen G.M."/>
            <person name="Coulibaly K."/>
            <person name="Kebe B.I."/>
            <person name="Melnick R.L."/>
            <person name="Guiltinan M.J."/>
            <person name="Tyler B.M."/>
            <person name="Meinhardt L.W."/>
            <person name="Bailey B.A."/>
        </authorList>
    </citation>
    <scope>NUCLEOTIDE SEQUENCE [LARGE SCALE GENOMIC DNA]</scope>
    <source>
        <strain evidence="3">sbr112.9</strain>
    </source>
</reference>
<dbReference type="EMBL" id="NCKW01020180">
    <property type="protein sequence ID" value="POM58674.1"/>
    <property type="molecule type" value="Genomic_DNA"/>
</dbReference>
<sequence length="61" mass="6884">MASAQDKQKELSDRKERGNLSVLNKQQVEASLNRILRVLAKHGTAYTIDPPKSMATHPTFY</sequence>
<protein>
    <submittedName>
        <fullName evidence="2">Pol protein</fullName>
    </submittedName>
</protein>
<keyword evidence="3" id="KW-1185">Reference proteome</keyword>
<comment type="caution">
    <text evidence="2">The sequence shown here is derived from an EMBL/GenBank/DDBJ whole genome shotgun (WGS) entry which is preliminary data.</text>
</comment>
<feature type="region of interest" description="Disordered" evidence="1">
    <location>
        <begin position="1"/>
        <end position="22"/>
    </location>
</feature>
<gene>
    <name evidence="2" type="ORF">PHPALM_36652</name>
</gene>